<comment type="caution">
    <text evidence="2">The sequence shown here is derived from an EMBL/GenBank/DDBJ whole genome shotgun (WGS) entry which is preliminary data.</text>
</comment>
<dbReference type="AlphaFoldDB" id="A0ABD1EPA6"/>
<dbReference type="EMBL" id="JBDJPC010000006">
    <property type="protein sequence ID" value="KAL1498102.1"/>
    <property type="molecule type" value="Genomic_DNA"/>
</dbReference>
<evidence type="ECO:0000313" key="2">
    <source>
        <dbReference type="EMBL" id="KAL1498102.1"/>
    </source>
</evidence>
<evidence type="ECO:0000256" key="1">
    <source>
        <dbReference type="SAM" id="MobiDB-lite"/>
    </source>
</evidence>
<keyword evidence="3" id="KW-1185">Reference proteome</keyword>
<reference evidence="2 3" key="1">
    <citation type="submission" date="2024-05" db="EMBL/GenBank/DDBJ databases">
        <title>Genetic variation in Jamaican populations of the coffee berry borer (Hypothenemus hampei).</title>
        <authorList>
            <person name="Errbii M."/>
            <person name="Myrie A."/>
        </authorList>
    </citation>
    <scope>NUCLEOTIDE SEQUENCE [LARGE SCALE GENOMIC DNA]</scope>
    <source>
        <strain evidence="2">JA-Hopewell-2020-01-JO</strain>
        <tissue evidence="2">Whole body</tissue>
    </source>
</reference>
<sequence>MASSNASTDSVLEDSRSGLDSLMLFVHSVKEMYSQLDSTPDWTAIYFLSQKLIDINKQPLRETQIRIFIKYLVNYIEVVLVYLSTNEKLSFGDQNKKAEQLMYVIPKSLQKANLRNMFVKQATTKIFDLFLYDNYSTISKKILFEIFITVIQETDKELVREIGALNKMYLYKLMDSLSTIGDYILQLHIMEVVFKLFKKDIRNLESQYEVIPGKPELSITLATDVSEDSFESDIRHWLNKFNTDSNWIFSISFKSLMFGEMKIENLEIANWIDFNLKDNWLAFHAFVHSQWNRVTFMCKHVSKVKIDRDEKFIILSMTLTRPCTTDTFECQKFWNSLDNNIRIAISNEEKDNINRLISRILPRLFKNSFEHTSRRISTNAKIYKPLSNIRPIGRVAQRRSSSSLSSDNGSIKILKHSVQIEKRNINSHLERETVSHGKLKQESLHQDDASLIITNYSHSNKSGHGSILSSSTDLDKSISSLTKTEMCGRLNTPIGFLVPGATSDQESLDENIDFDLQDPEIIPSSWDISKDKYQIESNNMLYAHFRHDYVQQKLSVISLSEGTHEESEKEFQKISYFNSEFFHEKMKHQPTKQNSESESQDTINVVYEDKAGQVQSQEPFEICDSITTEFEIETIGEHADFINTSNHDELTSTPITKNKIKQKHIDIIEKDDANNFFKTNSKDQSESELLQSYVTPEESKHDDNYKTSPIRLISNYAKNDVSDFQKDSSQTSERDDDTAKAKVPAKEVLTSNIPISLPVVSPNVPKAQVKKRELFIDLSNQQEFNNLLKSGNVSKLKTPLIKIAETKDIMLKTSVNLRKQKNLNTSSRSVTENLHDKDLFTTDLNKKDPKHDIAEDSHIHVKKLPNATPSKKTDSTSHATEIPPNNENQILIKNINKTLETSTAIDLNIKFRNCCAVITEHKPPSPRIIKAKRLYNPLDLKYLNDLSVEEYSTMKIPKKTTTRKKVYDPLNPTSEALNSMKITGDIKLKTRIRKYEKSTKKSTSRAQITKKKSMFNKKQIDLNITGKKSRADELTFCPANYLSITELIEHKMVLQRNKSQNETKNLNPKQQNSQKVIFPNSWGQMTNQSTTNFQSMDIVTRCESVEDPVLVELNDSMDSRRFSWSELEVESTNKKRNPVSSPKSINIIQDIVLRTRRSSNTDTSPKNVKRPKLEYIKQPEILGATSSIGQEKALHLLAFITNTLIEANPKESSIKKLNILINTFEKL</sequence>
<evidence type="ECO:0008006" key="4">
    <source>
        <dbReference type="Google" id="ProtNLM"/>
    </source>
</evidence>
<feature type="region of interest" description="Disordered" evidence="1">
    <location>
        <begin position="678"/>
        <end position="707"/>
    </location>
</feature>
<feature type="region of interest" description="Disordered" evidence="1">
    <location>
        <begin position="723"/>
        <end position="743"/>
    </location>
</feature>
<accession>A0ABD1EPA6</accession>
<proteinExistence type="predicted"/>
<organism evidence="2 3">
    <name type="scientific">Hypothenemus hampei</name>
    <name type="common">Coffee berry borer</name>
    <dbReference type="NCBI Taxonomy" id="57062"/>
    <lineage>
        <taxon>Eukaryota</taxon>
        <taxon>Metazoa</taxon>
        <taxon>Ecdysozoa</taxon>
        <taxon>Arthropoda</taxon>
        <taxon>Hexapoda</taxon>
        <taxon>Insecta</taxon>
        <taxon>Pterygota</taxon>
        <taxon>Neoptera</taxon>
        <taxon>Endopterygota</taxon>
        <taxon>Coleoptera</taxon>
        <taxon>Polyphaga</taxon>
        <taxon>Cucujiformia</taxon>
        <taxon>Curculionidae</taxon>
        <taxon>Scolytinae</taxon>
        <taxon>Hypothenemus</taxon>
    </lineage>
</organism>
<protein>
    <recommendedName>
        <fullName evidence="4">Synaptonemal complex protein 2</fullName>
    </recommendedName>
</protein>
<name>A0ABD1EPA6_HYPHA</name>
<evidence type="ECO:0000313" key="3">
    <source>
        <dbReference type="Proteomes" id="UP001566132"/>
    </source>
</evidence>
<dbReference type="Proteomes" id="UP001566132">
    <property type="component" value="Unassembled WGS sequence"/>
</dbReference>
<feature type="region of interest" description="Disordered" evidence="1">
    <location>
        <begin position="865"/>
        <end position="884"/>
    </location>
</feature>
<gene>
    <name evidence="2" type="ORF">ABEB36_008956</name>
</gene>